<dbReference type="InterPro" id="IPR025955">
    <property type="entry name" value="TraC/Conjuga_ATPase"/>
</dbReference>
<sequence length="857" mass="97273">MGIFKELMDKISRRERFSNLIPVVEYWIEDKAFILDEPAIGAMIICQPSAGSNDKIRKGLDTIFKTPYPAGSTLQTQLVSMPDIEDILCGYEQVRGSRFIGPDQEQVDVLANSIKQFYRTGAQTNINDNGYRFKNFEYWVVFKMPIKKAIPNPRELREFKTYLKMMMKQLSYLAPHVANEDDYRRRMNVLLNMYGQSRWKGKPSFKDEVPSSQRLSDLLLDAGKYVEPTPTGIQVYDNKCKPCQFIKPMSVTEFPENLYYGNMLAALGDWRDGSSLLSEHFILSLNIIYPDQKDARASFQRRKTTLRSQASGEMLQKLDKLKFQRRDFDLLEREMDQEKSLLVNFSMQMVSFTENEDKANEFLESANAIFKNIDLGLSPEPYYSLPMFLSTLPFGVDEIVARNSFRYNQGTSKLLTFLTPHMASWKGNTANPAILLASRTGQVISLDFFETNSNYNVYCAATSGAGKSFFVGFLTNAMLGVGVQKQALDGYTQPFDDGSQVFIVDVGRSYEGVASQYQDAQFITFDSNFKFSLNPFPSVDEWIGENGAAKMVHSLILTMAFPDGKVNSLQMAGLHEVLARIWSQYGKEATIDHVAKACIDTNEPDIALIGKCLAPFCAGGLYGHYFGNKYPPIQFTGRLIVCELEELKADAHLQVCALMSLIMNIQYQMYIADDGTARRKMFILDEAWEYLKEDGSSSAEMMKFFTTFLETGWRRFRKYGASGALVTQSVMDGYESSVGRAIIANSAWLLLMKQNPEQVTRLESEKAFSGSKTDLELLKSLDTKTPKPGLTDEAYSEVLVKHGMNSQVCRLYTDRKFQLILTTKKEEKVRRQALMDSGLTMEQAIEQMIKEEARESF</sequence>
<dbReference type="Proteomes" id="UP001595453">
    <property type="component" value="Unassembled WGS sequence"/>
</dbReference>
<dbReference type="Gene3D" id="1.10.8.730">
    <property type="match status" value="1"/>
</dbReference>
<name>A0ABV7CP04_9GAMM</name>
<reference evidence="3" key="1">
    <citation type="journal article" date="2019" name="Int. J. Syst. Evol. Microbiol.">
        <title>The Global Catalogue of Microorganisms (GCM) 10K type strain sequencing project: providing services to taxonomists for standard genome sequencing and annotation.</title>
        <authorList>
            <consortium name="The Broad Institute Genomics Platform"/>
            <consortium name="The Broad Institute Genome Sequencing Center for Infectious Disease"/>
            <person name="Wu L."/>
            <person name="Ma J."/>
        </authorList>
    </citation>
    <scope>NUCLEOTIDE SEQUENCE [LARGE SCALE GENOMIC DNA]</scope>
    <source>
        <strain evidence="3">KCTC 42730</strain>
    </source>
</reference>
<dbReference type="Pfam" id="PF11130">
    <property type="entry name" value="TraC_F_IV"/>
    <property type="match status" value="1"/>
</dbReference>
<comment type="caution">
    <text evidence="2">The sequence shown here is derived from an EMBL/GenBank/DDBJ whole genome shotgun (WGS) entry which is preliminary data.</text>
</comment>
<dbReference type="RefSeq" id="WP_377126901.1">
    <property type="nucleotide sequence ID" value="NZ_JBHRSD010000032.1"/>
</dbReference>
<organism evidence="2 3">
    <name type="scientific">Pseudoalteromonas fenneropenaei</name>
    <dbReference type="NCBI Taxonomy" id="1737459"/>
    <lineage>
        <taxon>Bacteria</taxon>
        <taxon>Pseudomonadati</taxon>
        <taxon>Pseudomonadota</taxon>
        <taxon>Gammaproteobacteria</taxon>
        <taxon>Alteromonadales</taxon>
        <taxon>Pseudoalteromonadaceae</taxon>
        <taxon>Pseudoalteromonas</taxon>
    </lineage>
</organism>
<dbReference type="InterPro" id="IPR043964">
    <property type="entry name" value="P-loop_TraG"/>
</dbReference>
<evidence type="ECO:0000259" key="1">
    <source>
        <dbReference type="Pfam" id="PF19044"/>
    </source>
</evidence>
<dbReference type="EMBL" id="JBHRSD010000032">
    <property type="protein sequence ID" value="MFC3034151.1"/>
    <property type="molecule type" value="Genomic_DNA"/>
</dbReference>
<evidence type="ECO:0000313" key="2">
    <source>
        <dbReference type="EMBL" id="MFC3034151.1"/>
    </source>
</evidence>
<feature type="domain" description="TraG P-loop" evidence="1">
    <location>
        <begin position="452"/>
        <end position="851"/>
    </location>
</feature>
<dbReference type="SUPFAM" id="SSF52540">
    <property type="entry name" value="P-loop containing nucleoside triphosphate hydrolases"/>
    <property type="match status" value="1"/>
</dbReference>
<proteinExistence type="predicted"/>
<keyword evidence="3" id="KW-1185">Reference proteome</keyword>
<dbReference type="PANTHER" id="PTHR38467:SF1">
    <property type="entry name" value="CONJUGATIVE TRANSFER: ASSEMBLY"/>
    <property type="match status" value="1"/>
</dbReference>
<dbReference type="InterPro" id="IPR027417">
    <property type="entry name" value="P-loop_NTPase"/>
</dbReference>
<dbReference type="Gene3D" id="3.40.50.300">
    <property type="entry name" value="P-loop containing nucleotide triphosphate hydrolases"/>
    <property type="match status" value="1"/>
</dbReference>
<accession>A0ABV7CP04</accession>
<dbReference type="Pfam" id="PF19044">
    <property type="entry name" value="P-loop_TraG"/>
    <property type="match status" value="1"/>
</dbReference>
<dbReference type="PANTHER" id="PTHR38467">
    <property type="match status" value="1"/>
</dbReference>
<protein>
    <submittedName>
        <fullName evidence="2">TraC family protein</fullName>
    </submittedName>
</protein>
<gene>
    <name evidence="2" type="ORF">ACFOEE_16720</name>
</gene>
<evidence type="ECO:0000313" key="3">
    <source>
        <dbReference type="Proteomes" id="UP001595453"/>
    </source>
</evidence>
<dbReference type="InterPro" id="IPR053155">
    <property type="entry name" value="F-pilin_assembly_TraC"/>
</dbReference>